<feature type="transmembrane region" description="Helical" evidence="9">
    <location>
        <begin position="211"/>
        <end position="234"/>
    </location>
</feature>
<comment type="similarity">
    <text evidence="2 9 12">Belongs to the SecY/SEC61-alpha family.</text>
</comment>
<keyword evidence="3 9" id="KW-0813">Transport</keyword>
<dbReference type="HAMAP" id="MF_01465">
    <property type="entry name" value="SecY"/>
    <property type="match status" value="1"/>
</dbReference>
<reference evidence="13 14" key="1">
    <citation type="submission" date="2021-10" db="EMBL/GenBank/DDBJ databases">
        <authorList>
            <person name="Criscuolo A."/>
        </authorList>
    </citation>
    <scope>NUCLEOTIDE SEQUENCE [LARGE SCALE GENOMIC DNA]</scope>
    <source>
        <strain evidence="14">CIP 111899</strain>
    </source>
</reference>
<protein>
    <recommendedName>
        <fullName evidence="9 10">Protein translocase subunit SecY</fullName>
    </recommendedName>
</protein>
<feature type="transmembrane region" description="Helical" evidence="9">
    <location>
        <begin position="148"/>
        <end position="167"/>
    </location>
</feature>
<name>A0ABM8YH01_9BACI</name>
<evidence type="ECO:0000313" key="14">
    <source>
        <dbReference type="Proteomes" id="UP000789423"/>
    </source>
</evidence>
<dbReference type="Proteomes" id="UP000789423">
    <property type="component" value="Unassembled WGS sequence"/>
</dbReference>
<keyword evidence="4 9" id="KW-0812">Transmembrane</keyword>
<dbReference type="PIRSF" id="PIRSF004557">
    <property type="entry name" value="SecY"/>
    <property type="match status" value="1"/>
</dbReference>
<dbReference type="Gene3D" id="1.10.3370.10">
    <property type="entry name" value="SecY subunit domain"/>
    <property type="match status" value="1"/>
</dbReference>
<accession>A0ABM8YH01</accession>
<evidence type="ECO:0000256" key="2">
    <source>
        <dbReference type="ARBA" id="ARBA00005751"/>
    </source>
</evidence>
<evidence type="ECO:0000256" key="7">
    <source>
        <dbReference type="ARBA" id="ARBA00023010"/>
    </source>
</evidence>
<comment type="caution">
    <text evidence="13">The sequence shown here is derived from an EMBL/GenBank/DDBJ whole genome shotgun (WGS) entry which is preliminary data.</text>
</comment>
<evidence type="ECO:0000313" key="13">
    <source>
        <dbReference type="EMBL" id="CAG9615043.1"/>
    </source>
</evidence>
<evidence type="ECO:0000256" key="9">
    <source>
        <dbReference type="HAMAP-Rule" id="MF_01465"/>
    </source>
</evidence>
<keyword evidence="14" id="KW-1185">Reference proteome</keyword>
<feature type="transmembrane region" description="Helical" evidence="9">
    <location>
        <begin position="364"/>
        <end position="386"/>
    </location>
</feature>
<dbReference type="NCBIfam" id="TIGR00967">
    <property type="entry name" value="3a0501s007"/>
    <property type="match status" value="1"/>
</dbReference>
<dbReference type="InterPro" id="IPR026593">
    <property type="entry name" value="SecY"/>
</dbReference>
<keyword evidence="9" id="KW-1003">Cell membrane</keyword>
<evidence type="ECO:0000256" key="6">
    <source>
        <dbReference type="ARBA" id="ARBA00022989"/>
    </source>
</evidence>
<feature type="transmembrane region" description="Helical" evidence="9">
    <location>
        <begin position="309"/>
        <end position="330"/>
    </location>
</feature>
<dbReference type="PANTHER" id="PTHR10906">
    <property type="entry name" value="SECY/SEC61-ALPHA FAMILY MEMBER"/>
    <property type="match status" value="1"/>
</dbReference>
<evidence type="ECO:0000256" key="3">
    <source>
        <dbReference type="ARBA" id="ARBA00022448"/>
    </source>
</evidence>
<feature type="transmembrane region" description="Helical" evidence="9">
    <location>
        <begin position="115"/>
        <end position="136"/>
    </location>
</feature>
<dbReference type="InterPro" id="IPR023201">
    <property type="entry name" value="SecY_dom_sf"/>
</dbReference>
<comment type="subcellular location">
    <subcellularLocation>
        <location evidence="9">Cell membrane</location>
        <topology evidence="9">Multi-pass membrane protein</topology>
    </subcellularLocation>
    <subcellularLocation>
        <location evidence="1 11">Membrane</location>
        <topology evidence="1 11">Multi-pass membrane protein</topology>
    </subcellularLocation>
</comment>
<keyword evidence="6 9" id="KW-1133">Transmembrane helix</keyword>
<comment type="subunit">
    <text evidence="9">Component of the Sec protein translocase complex. Heterotrimer consisting of SecY, SecE and SecG subunits. The heterotrimers can form oligomers, although 1 heterotrimer is thought to be able to translocate proteins. Interacts with the ribosome. Interacts with SecDF, and other proteins may be involved. Interacts with SecA.</text>
</comment>
<dbReference type="EMBL" id="CAKJTI010000051">
    <property type="protein sequence ID" value="CAG9615043.1"/>
    <property type="molecule type" value="Genomic_DNA"/>
</dbReference>
<feature type="transmembrane region" description="Helical" evidence="9">
    <location>
        <begin position="392"/>
        <end position="411"/>
    </location>
</feature>
<dbReference type="PROSITE" id="PS00756">
    <property type="entry name" value="SECY_2"/>
    <property type="match status" value="1"/>
</dbReference>
<gene>
    <name evidence="13" type="primary">secY_2</name>
    <name evidence="9" type="synonym">secY</name>
    <name evidence="13" type="ORF">BACCIP111899_04279</name>
</gene>
<keyword evidence="7 9" id="KW-0811">Translocation</keyword>
<evidence type="ECO:0000256" key="5">
    <source>
        <dbReference type="ARBA" id="ARBA00022927"/>
    </source>
</evidence>
<evidence type="ECO:0000256" key="4">
    <source>
        <dbReference type="ARBA" id="ARBA00022692"/>
    </source>
</evidence>
<keyword evidence="8 9" id="KW-0472">Membrane</keyword>
<feature type="transmembrane region" description="Helical" evidence="9">
    <location>
        <begin position="18"/>
        <end position="36"/>
    </location>
</feature>
<evidence type="ECO:0000256" key="12">
    <source>
        <dbReference type="RuleBase" id="RU004349"/>
    </source>
</evidence>
<dbReference type="Pfam" id="PF00344">
    <property type="entry name" value="SecY"/>
    <property type="match status" value="1"/>
</dbReference>
<comment type="function">
    <text evidence="9 10">The central subunit of the protein translocation channel SecYEG. Consists of two halves formed by TMs 1-5 and 6-10. These two domains form a lateral gate at the front which open onto the bilayer between TMs 2 and 7, and are clamped together by SecE at the back. The channel is closed by both a pore ring composed of hydrophobic SecY resides and a short helix (helix 2A) on the extracellular side of the membrane which forms a plug. The plug probably moves laterally to allow the channel to open. The ring and the pore may move independently.</text>
</comment>
<feature type="transmembrane region" description="Helical" evidence="9">
    <location>
        <begin position="269"/>
        <end position="289"/>
    </location>
</feature>
<sequence length="434" mass="48055">MFRTISNFMRVTEIRRKILFTLAMLIVFRIGTFIPVPHTNAEVLKVQDQTNILGMLNIFGGGALKNFSIFAVGITPYITASIIVQLLQMDVIPKFTEWAKQGEMGRKKSAQFTRYFTIVLAFIQAIGMSIGFNNIAGGRLITDPGWKTYLLIATVLTAGTAFLMWLGEQITANGVGNGISILIFAGLIAAIPNIMNQVYVQQFQNAGDQLFMHIIKIILICLVILAIIVGVIYIQQANRKIPIQYAKASTGNNPYQGAKNTHLPLKVNSAGVIPVIFASAFLMTPRTIAQLFPDSAVSKWINTNLDFTHPIGMFLYIGLIIAFTYFYAFIQVNPEQMAENLKKQNGYVPGIRPGKMTEQYVTKILYRLTFIGAIFLGTISILPIIFTKVSDLPASAQIGGTSLLIIVGVALETMKTLESQLVKRHYKGFIKKIN</sequence>
<dbReference type="RefSeq" id="WP_230576963.1">
    <property type="nucleotide sequence ID" value="NZ_CAKJTI010000051.1"/>
</dbReference>
<dbReference type="SUPFAM" id="SSF103491">
    <property type="entry name" value="Preprotein translocase SecY subunit"/>
    <property type="match status" value="1"/>
</dbReference>
<dbReference type="PRINTS" id="PR00303">
    <property type="entry name" value="SECYTRNLCASE"/>
</dbReference>
<feature type="transmembrane region" description="Helical" evidence="9">
    <location>
        <begin position="179"/>
        <end position="199"/>
    </location>
</feature>
<dbReference type="PROSITE" id="PS00755">
    <property type="entry name" value="SECY_1"/>
    <property type="match status" value="1"/>
</dbReference>
<evidence type="ECO:0000256" key="1">
    <source>
        <dbReference type="ARBA" id="ARBA00004141"/>
    </source>
</evidence>
<evidence type="ECO:0000256" key="11">
    <source>
        <dbReference type="RuleBase" id="RU003484"/>
    </source>
</evidence>
<comment type="caution">
    <text evidence="9">Lacks conserved residue(s) required for the propagation of feature annotation.</text>
</comment>
<organism evidence="13 14">
    <name type="scientific">Bacillus rhizoplanae</name>
    <dbReference type="NCBI Taxonomy" id="2880966"/>
    <lineage>
        <taxon>Bacteria</taxon>
        <taxon>Bacillati</taxon>
        <taxon>Bacillota</taxon>
        <taxon>Bacilli</taxon>
        <taxon>Bacillales</taxon>
        <taxon>Bacillaceae</taxon>
        <taxon>Bacillus</taxon>
    </lineage>
</organism>
<dbReference type="InterPro" id="IPR030659">
    <property type="entry name" value="SecY_CS"/>
</dbReference>
<evidence type="ECO:0000256" key="10">
    <source>
        <dbReference type="RuleBase" id="RU000537"/>
    </source>
</evidence>
<evidence type="ECO:0000256" key="8">
    <source>
        <dbReference type="ARBA" id="ARBA00023136"/>
    </source>
</evidence>
<keyword evidence="5 9" id="KW-0653">Protein transport</keyword>
<proteinExistence type="inferred from homology"/>
<dbReference type="InterPro" id="IPR002208">
    <property type="entry name" value="SecY/SEC61-alpha"/>
</dbReference>